<feature type="DNA-binding region" description="H-T-H motif" evidence="2">
    <location>
        <begin position="43"/>
        <end position="62"/>
    </location>
</feature>
<feature type="domain" description="HTH tetR-type" evidence="3">
    <location>
        <begin position="20"/>
        <end position="80"/>
    </location>
</feature>
<dbReference type="InterPro" id="IPR001647">
    <property type="entry name" value="HTH_TetR"/>
</dbReference>
<keyword evidence="1 2" id="KW-0238">DNA-binding</keyword>
<protein>
    <submittedName>
        <fullName evidence="4">TetR/AcrR family transcriptional regulator</fullName>
    </submittedName>
</protein>
<dbReference type="SUPFAM" id="SSF46689">
    <property type="entry name" value="Homeodomain-like"/>
    <property type="match status" value="1"/>
</dbReference>
<dbReference type="EMBL" id="JABUKG010000009">
    <property type="protein sequence ID" value="MBY6321227.1"/>
    <property type="molecule type" value="Genomic_DNA"/>
</dbReference>
<dbReference type="PANTHER" id="PTHR43479:SF11">
    <property type="entry name" value="ACREF_ENVCD OPERON REPRESSOR-RELATED"/>
    <property type="match status" value="1"/>
</dbReference>
<gene>
    <name evidence="4" type="ORF">HQ605_10360</name>
</gene>
<dbReference type="Pfam" id="PF00440">
    <property type="entry name" value="TetR_N"/>
    <property type="match status" value="1"/>
</dbReference>
<evidence type="ECO:0000313" key="4">
    <source>
        <dbReference type="EMBL" id="MBY6321227.1"/>
    </source>
</evidence>
<dbReference type="Gene3D" id="1.10.357.10">
    <property type="entry name" value="Tetracycline Repressor, domain 2"/>
    <property type="match status" value="1"/>
</dbReference>
<dbReference type="Proteomes" id="UP001520140">
    <property type="component" value="Unassembled WGS sequence"/>
</dbReference>
<comment type="caution">
    <text evidence="4">The sequence shown here is derived from an EMBL/GenBank/DDBJ whole genome shotgun (WGS) entry which is preliminary data.</text>
</comment>
<dbReference type="PANTHER" id="PTHR43479">
    <property type="entry name" value="ACREF/ENVCD OPERON REPRESSOR-RELATED"/>
    <property type="match status" value="1"/>
</dbReference>
<accession>A0ABS7NT75</accession>
<evidence type="ECO:0000259" key="3">
    <source>
        <dbReference type="PROSITE" id="PS50977"/>
    </source>
</evidence>
<dbReference type="InterPro" id="IPR050624">
    <property type="entry name" value="HTH-type_Tx_Regulator"/>
</dbReference>
<evidence type="ECO:0000313" key="5">
    <source>
        <dbReference type="Proteomes" id="UP001520140"/>
    </source>
</evidence>
<dbReference type="PROSITE" id="PS50977">
    <property type="entry name" value="HTH_TETR_2"/>
    <property type="match status" value="1"/>
</dbReference>
<evidence type="ECO:0000256" key="2">
    <source>
        <dbReference type="PROSITE-ProRule" id="PRU00335"/>
    </source>
</evidence>
<dbReference type="InterPro" id="IPR009057">
    <property type="entry name" value="Homeodomain-like_sf"/>
</dbReference>
<name>A0ABS7NT75_9NOCA</name>
<sequence length="224" mass="24899">MSTVRPERTYSGKPIALRRAERRAAFLEAGLTLYGDRGFARTSVSDICSTANLARSQFYTEFEDRETLLIGVHEQIETHVRAAVADAMDRLPSTSTLGDVVPVGIEALFYALGTDPRRARVCFVEMNGVSERVDHYRIRRKRVWADFFEMLVRAHIAHDYVPPGGYDVVTAAFTGAVGEVGQRWSQLEPRPPLTELVGVMTSIVGALVPPLARSRSDPPLDRPQ</sequence>
<proteinExistence type="predicted"/>
<dbReference type="RefSeq" id="WP_068103718.1">
    <property type="nucleotide sequence ID" value="NZ_JABUKE010000008.1"/>
</dbReference>
<keyword evidence="5" id="KW-1185">Reference proteome</keyword>
<evidence type="ECO:0000256" key="1">
    <source>
        <dbReference type="ARBA" id="ARBA00023125"/>
    </source>
</evidence>
<organism evidence="4 5">
    <name type="scientific">Rhodococcoides kroppenstedtii</name>
    <dbReference type="NCBI Taxonomy" id="293050"/>
    <lineage>
        <taxon>Bacteria</taxon>
        <taxon>Bacillati</taxon>
        <taxon>Actinomycetota</taxon>
        <taxon>Actinomycetes</taxon>
        <taxon>Mycobacteriales</taxon>
        <taxon>Nocardiaceae</taxon>
        <taxon>Rhodococcoides</taxon>
    </lineage>
</organism>
<reference evidence="4 5" key="1">
    <citation type="submission" date="2020-06" db="EMBL/GenBank/DDBJ databases">
        <title>Taxonomy, biology and ecology of Rhodococcus bacteria occurring in California pistachio and other woody hosts as revealed by genome sequence analyses.</title>
        <authorList>
            <person name="Gai Y."/>
            <person name="Riely B."/>
        </authorList>
    </citation>
    <scope>NUCLEOTIDE SEQUENCE [LARGE SCALE GENOMIC DNA]</scope>
    <source>
        <strain evidence="4 5">BP-284</strain>
    </source>
</reference>